<organism evidence="2 3">
    <name type="scientific">Geodermatophilus africanus</name>
    <dbReference type="NCBI Taxonomy" id="1137993"/>
    <lineage>
        <taxon>Bacteria</taxon>
        <taxon>Bacillati</taxon>
        <taxon>Actinomycetota</taxon>
        <taxon>Actinomycetes</taxon>
        <taxon>Geodermatophilales</taxon>
        <taxon>Geodermatophilaceae</taxon>
        <taxon>Geodermatophilus</taxon>
    </lineage>
</organism>
<reference evidence="3" key="1">
    <citation type="submission" date="2016-10" db="EMBL/GenBank/DDBJ databases">
        <authorList>
            <person name="Varghese N."/>
            <person name="Submissions S."/>
        </authorList>
    </citation>
    <scope>NUCLEOTIDE SEQUENCE [LARGE SCALE GENOMIC DNA]</scope>
    <source>
        <strain evidence="3">DSM 45422</strain>
    </source>
</reference>
<dbReference type="Proteomes" id="UP000198921">
    <property type="component" value="Unassembled WGS sequence"/>
</dbReference>
<proteinExistence type="predicted"/>
<gene>
    <name evidence="2" type="ORF">SAMN05660209_01013</name>
</gene>
<accession>A0A1H3DL81</accession>
<evidence type="ECO:0000313" key="2">
    <source>
        <dbReference type="EMBL" id="SDX66404.1"/>
    </source>
</evidence>
<name>A0A1H3DL81_9ACTN</name>
<dbReference type="RefSeq" id="WP_170856645.1">
    <property type="nucleotide sequence ID" value="NZ_FNOT01000002.1"/>
</dbReference>
<keyword evidence="3" id="KW-1185">Reference proteome</keyword>
<evidence type="ECO:0000256" key="1">
    <source>
        <dbReference type="SAM" id="MobiDB-lite"/>
    </source>
</evidence>
<protein>
    <submittedName>
        <fullName evidence="2">Uncharacterized protein</fullName>
    </submittedName>
</protein>
<evidence type="ECO:0000313" key="3">
    <source>
        <dbReference type="Proteomes" id="UP000198921"/>
    </source>
</evidence>
<dbReference type="AlphaFoldDB" id="A0A1H3DL81"/>
<sequence length="56" mass="6033">MAQTRDLRRGFAAVTTTADRTVSGGGAPSPRRGGTWDRGLRSAELDGPFVVWVWGE</sequence>
<dbReference type="EMBL" id="FNOT01000002">
    <property type="protein sequence ID" value="SDX66404.1"/>
    <property type="molecule type" value="Genomic_DNA"/>
</dbReference>
<feature type="region of interest" description="Disordered" evidence="1">
    <location>
        <begin position="1"/>
        <end position="39"/>
    </location>
</feature>